<dbReference type="GO" id="GO:0009003">
    <property type="term" value="F:signal peptidase activity"/>
    <property type="evidence" value="ECO:0007669"/>
    <property type="project" value="UniProtKB-EC"/>
</dbReference>
<dbReference type="PROSITE" id="PS00761">
    <property type="entry name" value="SPASE_I_3"/>
    <property type="match status" value="1"/>
</dbReference>
<evidence type="ECO:0000256" key="7">
    <source>
        <dbReference type="ARBA" id="ARBA00022670"/>
    </source>
</evidence>
<organism evidence="16 17">
    <name type="scientific">Saccharobesus litoralis</name>
    <dbReference type="NCBI Taxonomy" id="2172099"/>
    <lineage>
        <taxon>Bacteria</taxon>
        <taxon>Pseudomonadati</taxon>
        <taxon>Pseudomonadota</taxon>
        <taxon>Gammaproteobacteria</taxon>
        <taxon>Alteromonadales</taxon>
        <taxon>Alteromonadaceae</taxon>
        <taxon>Saccharobesus</taxon>
    </lineage>
</organism>
<dbReference type="Proteomes" id="UP000244441">
    <property type="component" value="Chromosome"/>
</dbReference>
<dbReference type="AlphaFoldDB" id="A0A2S0VS78"/>
<dbReference type="PANTHER" id="PTHR43390:SF1">
    <property type="entry name" value="CHLOROPLAST PROCESSING PEPTIDASE"/>
    <property type="match status" value="1"/>
</dbReference>
<dbReference type="InterPro" id="IPR019533">
    <property type="entry name" value="Peptidase_S26"/>
</dbReference>
<comment type="subcellular location">
    <subcellularLocation>
        <location evidence="2">Cell membrane</location>
        <topology evidence="2">Multi-pass membrane protein</topology>
    </subcellularLocation>
    <subcellularLocation>
        <location evidence="14">Membrane</location>
        <topology evidence="14">Multi-pass membrane protein</topology>
    </subcellularLocation>
</comment>
<feature type="active site" evidence="12">
    <location>
        <position position="91"/>
    </location>
</feature>
<dbReference type="InterPro" id="IPR019756">
    <property type="entry name" value="Pept_S26A_signal_pept_1_Ser-AS"/>
</dbReference>
<dbReference type="PROSITE" id="PS00501">
    <property type="entry name" value="SPASE_I_1"/>
    <property type="match status" value="1"/>
</dbReference>
<evidence type="ECO:0000256" key="11">
    <source>
        <dbReference type="ARBA" id="ARBA00023136"/>
    </source>
</evidence>
<dbReference type="EMBL" id="CP026604">
    <property type="protein sequence ID" value="AWB67064.1"/>
    <property type="molecule type" value="Genomic_DNA"/>
</dbReference>
<dbReference type="InterPro" id="IPR000223">
    <property type="entry name" value="Pept_S26A_signal_pept_1"/>
</dbReference>
<evidence type="ECO:0000259" key="15">
    <source>
        <dbReference type="Pfam" id="PF10502"/>
    </source>
</evidence>
<proteinExistence type="inferred from homology"/>
<protein>
    <recommendedName>
        <fullName evidence="5 13">Signal peptidase I</fullName>
        <ecNumber evidence="4 13">3.4.21.89</ecNumber>
    </recommendedName>
</protein>
<sequence>MAGYFSIFLFFATLVTGVVWALDKFVWAPKRKLAIADAEAQAGGELPQEAVAKFNKQNGASEFAIEIFPVVAFVFVLRSFLYEPFQIPSGSMMPTLLVGDFILVEKFSYGLKNPLDSSNLVEFEGPQRGDIAVFKYPDNPTIDYIKRVIGLPGDRVIYRNKNLYILPKCQEGQACSKNYQQVAMEPVESEQVFAKGSYRLQELHEDLLGEKQHNILISPMQPDFVNAYFEQASTQRDEWVVPEDSYFVMGDNRDNSQDSRFWGFVPRENLVGEAVAIWMSFEFEREADSALPQFIPTGVRFERIGGIE</sequence>
<evidence type="ECO:0000256" key="10">
    <source>
        <dbReference type="ARBA" id="ARBA00022989"/>
    </source>
</evidence>
<feature type="active site" evidence="12">
    <location>
        <position position="146"/>
    </location>
</feature>
<name>A0A2S0VS78_9ALTE</name>
<dbReference type="SUPFAM" id="SSF51306">
    <property type="entry name" value="LexA/Signal peptidase"/>
    <property type="match status" value="1"/>
</dbReference>
<feature type="domain" description="Peptidase S26" evidence="15">
    <location>
        <begin position="62"/>
        <end position="278"/>
    </location>
</feature>
<keyword evidence="6" id="KW-1003">Cell membrane</keyword>
<keyword evidence="10" id="KW-1133">Transmembrane helix</keyword>
<keyword evidence="8" id="KW-0812">Transmembrane</keyword>
<dbReference type="GO" id="GO:0005886">
    <property type="term" value="C:plasma membrane"/>
    <property type="evidence" value="ECO:0007669"/>
    <property type="project" value="UniProtKB-SubCell"/>
</dbReference>
<evidence type="ECO:0000256" key="6">
    <source>
        <dbReference type="ARBA" id="ARBA00022475"/>
    </source>
</evidence>
<dbReference type="OrthoDB" id="9815782at2"/>
<keyword evidence="9 13" id="KW-0378">Hydrolase</keyword>
<evidence type="ECO:0000256" key="12">
    <source>
        <dbReference type="PIRSR" id="PIRSR600223-1"/>
    </source>
</evidence>
<dbReference type="Gene3D" id="2.10.109.10">
    <property type="entry name" value="Umud Fragment, subunit A"/>
    <property type="match status" value="1"/>
</dbReference>
<comment type="similarity">
    <text evidence="3 14">Belongs to the peptidase S26 family.</text>
</comment>
<keyword evidence="7 13" id="KW-0645">Protease</keyword>
<dbReference type="PANTHER" id="PTHR43390">
    <property type="entry name" value="SIGNAL PEPTIDASE I"/>
    <property type="match status" value="1"/>
</dbReference>
<dbReference type="PRINTS" id="PR00727">
    <property type="entry name" value="LEADERPTASE"/>
</dbReference>
<evidence type="ECO:0000256" key="2">
    <source>
        <dbReference type="ARBA" id="ARBA00004651"/>
    </source>
</evidence>
<dbReference type="InterPro" id="IPR019758">
    <property type="entry name" value="Pept_S26A_signal_pept_1_CS"/>
</dbReference>
<dbReference type="InterPro" id="IPR019757">
    <property type="entry name" value="Pept_S26A_signal_pept_1_Lys-AS"/>
</dbReference>
<keyword evidence="17" id="KW-1185">Reference proteome</keyword>
<dbReference type="Gene3D" id="2.170.230.10">
    <property type="match status" value="1"/>
</dbReference>
<evidence type="ECO:0000256" key="3">
    <source>
        <dbReference type="ARBA" id="ARBA00009370"/>
    </source>
</evidence>
<dbReference type="InterPro" id="IPR036286">
    <property type="entry name" value="LexA/Signal_pep-like_sf"/>
</dbReference>
<dbReference type="GO" id="GO:0004252">
    <property type="term" value="F:serine-type endopeptidase activity"/>
    <property type="evidence" value="ECO:0007669"/>
    <property type="project" value="InterPro"/>
</dbReference>
<evidence type="ECO:0000313" key="16">
    <source>
        <dbReference type="EMBL" id="AWB67064.1"/>
    </source>
</evidence>
<evidence type="ECO:0000256" key="13">
    <source>
        <dbReference type="RuleBase" id="RU003993"/>
    </source>
</evidence>
<evidence type="ECO:0000256" key="4">
    <source>
        <dbReference type="ARBA" id="ARBA00013208"/>
    </source>
</evidence>
<evidence type="ECO:0000256" key="8">
    <source>
        <dbReference type="ARBA" id="ARBA00022692"/>
    </source>
</evidence>
<comment type="catalytic activity">
    <reaction evidence="1 13">
        <text>Cleavage of hydrophobic, N-terminal signal or leader sequences from secreted and periplasmic proteins.</text>
        <dbReference type="EC" id="3.4.21.89"/>
    </reaction>
</comment>
<dbReference type="Pfam" id="PF10502">
    <property type="entry name" value="Peptidase_S26"/>
    <property type="match status" value="1"/>
</dbReference>
<evidence type="ECO:0000256" key="1">
    <source>
        <dbReference type="ARBA" id="ARBA00000677"/>
    </source>
</evidence>
<evidence type="ECO:0000313" key="17">
    <source>
        <dbReference type="Proteomes" id="UP000244441"/>
    </source>
</evidence>
<dbReference type="RefSeq" id="WP_108603113.1">
    <property type="nucleotide sequence ID" value="NZ_CP026604.1"/>
</dbReference>
<dbReference type="NCBIfam" id="TIGR02227">
    <property type="entry name" value="sigpep_I_bact"/>
    <property type="match status" value="1"/>
</dbReference>
<dbReference type="EC" id="3.4.21.89" evidence="4 13"/>
<accession>A0A2S0VS78</accession>
<evidence type="ECO:0000256" key="14">
    <source>
        <dbReference type="RuleBase" id="RU362042"/>
    </source>
</evidence>
<reference evidence="16 17" key="1">
    <citation type="submission" date="2018-01" db="EMBL/GenBank/DDBJ databases">
        <title>Genome sequence of a Cantenovulum-like bacteria.</title>
        <authorList>
            <person name="Tan W.R."/>
            <person name="Lau N.-S."/>
            <person name="Go F."/>
            <person name="Amirul A.-A.A."/>
        </authorList>
    </citation>
    <scope>NUCLEOTIDE SEQUENCE [LARGE SCALE GENOMIC DNA]</scope>
    <source>
        <strain evidence="16 17">CCB-QB4</strain>
    </source>
</reference>
<dbReference type="CDD" id="cd06530">
    <property type="entry name" value="S26_SPase_I"/>
    <property type="match status" value="1"/>
</dbReference>
<evidence type="ECO:0000256" key="9">
    <source>
        <dbReference type="ARBA" id="ARBA00022801"/>
    </source>
</evidence>
<dbReference type="InterPro" id="IPR019766">
    <property type="entry name" value="Sign_pep_all-beta_subdom"/>
</dbReference>
<dbReference type="PROSITE" id="PS00760">
    <property type="entry name" value="SPASE_I_2"/>
    <property type="match status" value="1"/>
</dbReference>
<dbReference type="GO" id="GO:0006465">
    <property type="term" value="P:signal peptide processing"/>
    <property type="evidence" value="ECO:0007669"/>
    <property type="project" value="InterPro"/>
</dbReference>
<gene>
    <name evidence="16" type="primary">lepB</name>
    <name evidence="16" type="ORF">C2869_11740</name>
</gene>
<dbReference type="KEGG" id="cate:C2869_11740"/>
<evidence type="ECO:0000256" key="5">
    <source>
        <dbReference type="ARBA" id="ARBA00019232"/>
    </source>
</evidence>
<keyword evidence="11" id="KW-0472">Membrane</keyword>